<evidence type="ECO:0000256" key="6">
    <source>
        <dbReference type="ARBA" id="ARBA00022692"/>
    </source>
</evidence>
<evidence type="ECO:0000256" key="13">
    <source>
        <dbReference type="SAM" id="Phobius"/>
    </source>
</evidence>
<feature type="transmembrane region" description="Helical" evidence="13">
    <location>
        <begin position="141"/>
        <end position="170"/>
    </location>
</feature>
<proteinExistence type="inferred from homology"/>
<keyword evidence="3" id="KW-0813">Transport</keyword>
<evidence type="ECO:0000256" key="3">
    <source>
        <dbReference type="ARBA" id="ARBA00022448"/>
    </source>
</evidence>
<feature type="domain" description="Cytochrome b561 bacterial/Ni-hydrogenase" evidence="14">
    <location>
        <begin position="9"/>
        <end position="182"/>
    </location>
</feature>
<feature type="transmembrane region" description="Helical" evidence="13">
    <location>
        <begin position="12"/>
        <end position="34"/>
    </location>
</feature>
<keyword evidence="6 13" id="KW-0812">Transmembrane</keyword>
<evidence type="ECO:0000256" key="7">
    <source>
        <dbReference type="ARBA" id="ARBA00022723"/>
    </source>
</evidence>
<name>A0ABS4R4U8_9HYPH</name>
<keyword evidence="11 13" id="KW-0472">Membrane</keyword>
<comment type="cofactor">
    <cofactor evidence="1">
        <name>heme b</name>
        <dbReference type="ChEBI" id="CHEBI:60344"/>
    </cofactor>
</comment>
<keyword evidence="4" id="KW-1003">Cell membrane</keyword>
<evidence type="ECO:0000256" key="4">
    <source>
        <dbReference type="ARBA" id="ARBA00022475"/>
    </source>
</evidence>
<keyword evidence="5" id="KW-0349">Heme</keyword>
<dbReference type="InterPro" id="IPR052168">
    <property type="entry name" value="Cytochrome_b561_oxidase"/>
</dbReference>
<evidence type="ECO:0000256" key="12">
    <source>
        <dbReference type="ARBA" id="ARBA00037975"/>
    </source>
</evidence>
<keyword evidence="16" id="KW-1185">Reference proteome</keyword>
<accession>A0ABS4R4U8</accession>
<dbReference type="InterPro" id="IPR016174">
    <property type="entry name" value="Di-haem_cyt_TM"/>
</dbReference>
<protein>
    <submittedName>
        <fullName evidence="15">Cytochrome b561</fullName>
    </submittedName>
</protein>
<organism evidence="15 16">
    <name type="scientific">Sinorhizobium kostiense</name>
    <dbReference type="NCBI Taxonomy" id="76747"/>
    <lineage>
        <taxon>Bacteria</taxon>
        <taxon>Pseudomonadati</taxon>
        <taxon>Pseudomonadota</taxon>
        <taxon>Alphaproteobacteria</taxon>
        <taxon>Hyphomicrobiales</taxon>
        <taxon>Rhizobiaceae</taxon>
        <taxon>Sinorhizobium/Ensifer group</taxon>
        <taxon>Sinorhizobium</taxon>
    </lineage>
</organism>
<keyword evidence="10" id="KW-0408">Iron</keyword>
<comment type="similarity">
    <text evidence="12">Belongs to the cytochrome b561 family.</text>
</comment>
<evidence type="ECO:0000313" key="16">
    <source>
        <dbReference type="Proteomes" id="UP000730739"/>
    </source>
</evidence>
<keyword evidence="9 13" id="KW-1133">Transmembrane helix</keyword>
<dbReference type="RefSeq" id="WP_209604520.1">
    <property type="nucleotide sequence ID" value="NZ_JAGILA010000007.1"/>
</dbReference>
<comment type="caution">
    <text evidence="15">The sequence shown here is derived from an EMBL/GenBank/DDBJ whole genome shotgun (WGS) entry which is preliminary data.</text>
</comment>
<dbReference type="PANTHER" id="PTHR30529">
    <property type="entry name" value="CYTOCHROME B561"/>
    <property type="match status" value="1"/>
</dbReference>
<evidence type="ECO:0000256" key="1">
    <source>
        <dbReference type="ARBA" id="ARBA00001970"/>
    </source>
</evidence>
<dbReference type="PANTHER" id="PTHR30529:SF1">
    <property type="entry name" value="CYTOCHROME B561 HOMOLOG 2"/>
    <property type="match status" value="1"/>
</dbReference>
<reference evidence="15 16" key="1">
    <citation type="submission" date="2021-03" db="EMBL/GenBank/DDBJ databases">
        <title>Genomic Encyclopedia of Type Strains, Phase IV (KMG-IV): sequencing the most valuable type-strain genomes for metagenomic binning, comparative biology and taxonomic classification.</title>
        <authorList>
            <person name="Goeker M."/>
        </authorList>
    </citation>
    <scope>NUCLEOTIDE SEQUENCE [LARGE SCALE GENOMIC DNA]</scope>
    <source>
        <strain evidence="15 16">DSM 13372</strain>
    </source>
</reference>
<evidence type="ECO:0000256" key="9">
    <source>
        <dbReference type="ARBA" id="ARBA00022989"/>
    </source>
</evidence>
<evidence type="ECO:0000259" key="14">
    <source>
        <dbReference type="Pfam" id="PF01292"/>
    </source>
</evidence>
<comment type="subcellular location">
    <subcellularLocation>
        <location evidence="2">Cell membrane</location>
        <topology evidence="2">Multi-pass membrane protein</topology>
    </subcellularLocation>
</comment>
<keyword evidence="7" id="KW-0479">Metal-binding</keyword>
<dbReference type="Proteomes" id="UP000730739">
    <property type="component" value="Unassembled WGS sequence"/>
</dbReference>
<feature type="transmembrane region" description="Helical" evidence="13">
    <location>
        <begin position="54"/>
        <end position="71"/>
    </location>
</feature>
<dbReference type="Gene3D" id="1.20.950.20">
    <property type="entry name" value="Transmembrane di-heme cytochromes, Chain C"/>
    <property type="match status" value="1"/>
</dbReference>
<dbReference type="SUPFAM" id="SSF81342">
    <property type="entry name" value="Transmembrane di-heme cytochromes"/>
    <property type="match status" value="1"/>
</dbReference>
<dbReference type="Pfam" id="PF01292">
    <property type="entry name" value="Ni_hydr_CYTB"/>
    <property type="match status" value="1"/>
</dbReference>
<keyword evidence="8" id="KW-0249">Electron transport</keyword>
<sequence>MLRNSDHGFGAITIALHWTIAALILGLMLIGFVMRRMEIDPVLQFSLYQWHKSFGFTALGLAFLRTGWWLVERSPQSLPSLSAVEDDAARFTHLMLIALSTLVPLAGWAVASASTLDIPSFYFNLVVIPHLPLPKSEVSEAFWAFAHAMLAYVMLAIVAIHTAAALYHHIVRRDSALRRMLRSKAGAGGADIVAKGK</sequence>
<evidence type="ECO:0000256" key="8">
    <source>
        <dbReference type="ARBA" id="ARBA00022982"/>
    </source>
</evidence>
<evidence type="ECO:0000256" key="2">
    <source>
        <dbReference type="ARBA" id="ARBA00004651"/>
    </source>
</evidence>
<evidence type="ECO:0000256" key="10">
    <source>
        <dbReference type="ARBA" id="ARBA00023004"/>
    </source>
</evidence>
<dbReference type="EMBL" id="JAGILA010000007">
    <property type="protein sequence ID" value="MBP2237924.1"/>
    <property type="molecule type" value="Genomic_DNA"/>
</dbReference>
<feature type="transmembrane region" description="Helical" evidence="13">
    <location>
        <begin position="91"/>
        <end position="111"/>
    </location>
</feature>
<evidence type="ECO:0000256" key="11">
    <source>
        <dbReference type="ARBA" id="ARBA00023136"/>
    </source>
</evidence>
<evidence type="ECO:0000256" key="5">
    <source>
        <dbReference type="ARBA" id="ARBA00022617"/>
    </source>
</evidence>
<evidence type="ECO:0000313" key="15">
    <source>
        <dbReference type="EMBL" id="MBP2237924.1"/>
    </source>
</evidence>
<gene>
    <name evidence="15" type="ORF">J2Z31_004451</name>
</gene>
<dbReference type="InterPro" id="IPR011577">
    <property type="entry name" value="Cyt_b561_bac/Ni-Hgenase"/>
</dbReference>